<dbReference type="Gramene" id="OQU88879">
    <property type="protein sequence ID" value="OQU88879"/>
    <property type="gene ID" value="SORBI_3002G113033"/>
</dbReference>
<reference evidence="1 2" key="1">
    <citation type="journal article" date="2009" name="Nature">
        <title>The Sorghum bicolor genome and the diversification of grasses.</title>
        <authorList>
            <person name="Paterson A.H."/>
            <person name="Bowers J.E."/>
            <person name="Bruggmann R."/>
            <person name="Dubchak I."/>
            <person name="Grimwood J."/>
            <person name="Gundlach H."/>
            <person name="Haberer G."/>
            <person name="Hellsten U."/>
            <person name="Mitros T."/>
            <person name="Poliakov A."/>
            <person name="Schmutz J."/>
            <person name="Spannagl M."/>
            <person name="Tang H."/>
            <person name="Wang X."/>
            <person name="Wicker T."/>
            <person name="Bharti A.K."/>
            <person name="Chapman J."/>
            <person name="Feltus F.A."/>
            <person name="Gowik U."/>
            <person name="Grigoriev I.V."/>
            <person name="Lyons E."/>
            <person name="Maher C.A."/>
            <person name="Martis M."/>
            <person name="Narechania A."/>
            <person name="Otillar R.P."/>
            <person name="Penning B.W."/>
            <person name="Salamov A.A."/>
            <person name="Wang Y."/>
            <person name="Zhang L."/>
            <person name="Carpita N.C."/>
            <person name="Freeling M."/>
            <person name="Gingle A.R."/>
            <person name="Hash C.T."/>
            <person name="Keller B."/>
            <person name="Klein P."/>
            <person name="Kresovich S."/>
            <person name="McCann M.C."/>
            <person name="Ming R."/>
            <person name="Peterson D.G."/>
            <person name="Mehboob-ur-Rahman"/>
            <person name="Ware D."/>
            <person name="Westhoff P."/>
            <person name="Mayer K.F."/>
            <person name="Messing J."/>
            <person name="Rokhsar D.S."/>
        </authorList>
    </citation>
    <scope>NUCLEOTIDE SEQUENCE [LARGE SCALE GENOMIC DNA]</scope>
    <source>
        <strain evidence="2">cv. BTx623</strain>
    </source>
</reference>
<dbReference type="Gene3D" id="2.70.98.10">
    <property type="match status" value="1"/>
</dbReference>
<name>A0A1W0W396_SORBI</name>
<dbReference type="SUPFAM" id="SSF74650">
    <property type="entry name" value="Galactose mutarotase-like"/>
    <property type="match status" value="1"/>
</dbReference>
<dbReference type="PANTHER" id="PTHR10091:SF8">
    <property type="entry name" value="GALACTOSE MUTAROTASE-LIKE SUPERFAMILY PROTEIN"/>
    <property type="match status" value="1"/>
</dbReference>
<protein>
    <submittedName>
        <fullName evidence="1">Uncharacterized protein</fullName>
    </submittedName>
</protein>
<dbReference type="Proteomes" id="UP000000768">
    <property type="component" value="Chromosome 2"/>
</dbReference>
<sequence>MGYNYTRSNSYTFLYMRSTPVGNPHSIQIWGSQITPVDQTSIPTGEFMPVSGTPFDFLTENRIGSTKIDQVPGGYDHNYMLDSSQVCDTWQKVSDPSSLRALNIWADAPGVQFYTGNFLHGIVGKRGAVCGKYSGLCLETQGFPCSFY</sequence>
<dbReference type="eggNOG" id="KOG1604">
    <property type="taxonomic scope" value="Eukaryota"/>
</dbReference>
<dbReference type="EMBL" id="CM000761">
    <property type="protein sequence ID" value="OQU88879.1"/>
    <property type="molecule type" value="Genomic_DNA"/>
</dbReference>
<dbReference type="AlphaFoldDB" id="A0A1W0W396"/>
<dbReference type="GO" id="GO:0005975">
    <property type="term" value="P:carbohydrate metabolic process"/>
    <property type="evidence" value="ECO:0007669"/>
    <property type="project" value="InterPro"/>
</dbReference>
<dbReference type="InterPro" id="IPR008183">
    <property type="entry name" value="Aldose_1/G6P_1-epimerase"/>
</dbReference>
<dbReference type="PANTHER" id="PTHR10091">
    <property type="entry name" value="ALDOSE-1-EPIMERASE"/>
    <property type="match status" value="1"/>
</dbReference>
<evidence type="ECO:0000313" key="1">
    <source>
        <dbReference type="EMBL" id="OQU88879.1"/>
    </source>
</evidence>
<dbReference type="STRING" id="4558.A0A1W0W396"/>
<dbReference type="InterPro" id="IPR014718">
    <property type="entry name" value="GH-type_carb-bd"/>
</dbReference>
<proteinExistence type="predicted"/>
<reference evidence="2" key="2">
    <citation type="journal article" date="2018" name="Plant J.">
        <title>The Sorghum bicolor reference genome: improved assembly, gene annotations, a transcriptome atlas, and signatures of genome organization.</title>
        <authorList>
            <person name="McCormick R.F."/>
            <person name="Truong S.K."/>
            <person name="Sreedasyam A."/>
            <person name="Jenkins J."/>
            <person name="Shu S."/>
            <person name="Sims D."/>
            <person name="Kennedy M."/>
            <person name="Amirebrahimi M."/>
            <person name="Weers B.D."/>
            <person name="McKinley B."/>
            <person name="Mattison A."/>
            <person name="Morishige D.T."/>
            <person name="Grimwood J."/>
            <person name="Schmutz J."/>
            <person name="Mullet J.E."/>
        </authorList>
    </citation>
    <scope>NUCLEOTIDE SEQUENCE [LARGE SCALE GENOMIC DNA]</scope>
    <source>
        <strain evidence="2">cv. BTx623</strain>
    </source>
</reference>
<dbReference type="GO" id="GO:0016853">
    <property type="term" value="F:isomerase activity"/>
    <property type="evidence" value="ECO:0007669"/>
    <property type="project" value="InterPro"/>
</dbReference>
<keyword evidence="2" id="KW-1185">Reference proteome</keyword>
<organism evidence="1 2">
    <name type="scientific">Sorghum bicolor</name>
    <name type="common">Sorghum</name>
    <name type="synonym">Sorghum vulgare</name>
    <dbReference type="NCBI Taxonomy" id="4558"/>
    <lineage>
        <taxon>Eukaryota</taxon>
        <taxon>Viridiplantae</taxon>
        <taxon>Streptophyta</taxon>
        <taxon>Embryophyta</taxon>
        <taxon>Tracheophyta</taxon>
        <taxon>Spermatophyta</taxon>
        <taxon>Magnoliopsida</taxon>
        <taxon>Liliopsida</taxon>
        <taxon>Poales</taxon>
        <taxon>Poaceae</taxon>
        <taxon>PACMAD clade</taxon>
        <taxon>Panicoideae</taxon>
        <taxon>Andropogonodae</taxon>
        <taxon>Andropogoneae</taxon>
        <taxon>Sorghinae</taxon>
        <taxon>Sorghum</taxon>
    </lineage>
</organism>
<evidence type="ECO:0000313" key="2">
    <source>
        <dbReference type="Proteomes" id="UP000000768"/>
    </source>
</evidence>
<dbReference type="OMA" id="VQIWESN"/>
<gene>
    <name evidence="1" type="ORF">SORBI_3002G113033</name>
</gene>
<dbReference type="GO" id="GO:0030246">
    <property type="term" value="F:carbohydrate binding"/>
    <property type="evidence" value="ECO:0007669"/>
    <property type="project" value="InterPro"/>
</dbReference>
<accession>A0A1W0W396</accession>
<dbReference type="Pfam" id="PF01263">
    <property type="entry name" value="Aldose_epim"/>
    <property type="match status" value="1"/>
</dbReference>
<dbReference type="InterPro" id="IPR011013">
    <property type="entry name" value="Gal_mutarotase_sf_dom"/>
</dbReference>
<dbReference type="InParanoid" id="A0A1W0W396"/>